<gene>
    <name evidence="1" type="ORF">V22_26510</name>
</gene>
<dbReference type="Proteomes" id="UP000319976">
    <property type="component" value="Chromosome"/>
</dbReference>
<dbReference type="AlphaFoldDB" id="A0A517TAJ6"/>
<proteinExistence type="predicted"/>
<dbReference type="EMBL" id="CP036316">
    <property type="protein sequence ID" value="QDT65398.1"/>
    <property type="molecule type" value="Genomic_DNA"/>
</dbReference>
<evidence type="ECO:0008006" key="3">
    <source>
        <dbReference type="Google" id="ProtNLM"/>
    </source>
</evidence>
<dbReference type="InterPro" id="IPR010869">
    <property type="entry name" value="DUF1501"/>
</dbReference>
<name>A0A517TAJ6_9PLAN</name>
<keyword evidence="2" id="KW-1185">Reference proteome</keyword>
<protein>
    <recommendedName>
        <fullName evidence="3">DUF1501 domain-containing protein</fullName>
    </recommendedName>
</protein>
<dbReference type="InterPro" id="IPR017850">
    <property type="entry name" value="Alkaline_phosphatase_core_sf"/>
</dbReference>
<reference evidence="1 2" key="1">
    <citation type="submission" date="2019-02" db="EMBL/GenBank/DDBJ databases">
        <title>Deep-cultivation of Planctomycetes and their phenomic and genomic characterization uncovers novel biology.</title>
        <authorList>
            <person name="Wiegand S."/>
            <person name="Jogler M."/>
            <person name="Boedeker C."/>
            <person name="Pinto D."/>
            <person name="Vollmers J."/>
            <person name="Rivas-Marin E."/>
            <person name="Kohn T."/>
            <person name="Peeters S.H."/>
            <person name="Heuer A."/>
            <person name="Rast P."/>
            <person name="Oberbeckmann S."/>
            <person name="Bunk B."/>
            <person name="Jeske O."/>
            <person name="Meyerdierks A."/>
            <person name="Storesund J.E."/>
            <person name="Kallscheuer N."/>
            <person name="Luecker S."/>
            <person name="Lage O.M."/>
            <person name="Pohl T."/>
            <person name="Merkel B.J."/>
            <person name="Hornburger P."/>
            <person name="Mueller R.-W."/>
            <person name="Bruemmer F."/>
            <person name="Labrenz M."/>
            <person name="Spormann A.M."/>
            <person name="Op den Camp H."/>
            <person name="Overmann J."/>
            <person name="Amann R."/>
            <person name="Jetten M.S.M."/>
            <person name="Mascher T."/>
            <person name="Medema M.H."/>
            <person name="Devos D.P."/>
            <person name="Kaster A.-K."/>
            <person name="Ovreas L."/>
            <person name="Rohde M."/>
            <person name="Galperin M.Y."/>
            <person name="Jogler C."/>
        </authorList>
    </citation>
    <scope>NUCLEOTIDE SEQUENCE [LARGE SCALE GENOMIC DNA]</scope>
    <source>
        <strain evidence="1 2">V22</strain>
    </source>
</reference>
<organism evidence="1 2">
    <name type="scientific">Calycomorphotria hydatis</name>
    <dbReference type="NCBI Taxonomy" id="2528027"/>
    <lineage>
        <taxon>Bacteria</taxon>
        <taxon>Pseudomonadati</taxon>
        <taxon>Planctomycetota</taxon>
        <taxon>Planctomycetia</taxon>
        <taxon>Planctomycetales</taxon>
        <taxon>Planctomycetaceae</taxon>
        <taxon>Calycomorphotria</taxon>
    </lineage>
</organism>
<dbReference type="KEGG" id="chya:V22_26510"/>
<evidence type="ECO:0000313" key="1">
    <source>
        <dbReference type="EMBL" id="QDT65398.1"/>
    </source>
</evidence>
<dbReference type="PANTHER" id="PTHR43737">
    <property type="entry name" value="BLL7424 PROTEIN"/>
    <property type="match status" value="1"/>
</dbReference>
<evidence type="ECO:0000313" key="2">
    <source>
        <dbReference type="Proteomes" id="UP000319976"/>
    </source>
</evidence>
<dbReference type="PANTHER" id="PTHR43737:SF1">
    <property type="entry name" value="DUF1501 DOMAIN-CONTAINING PROTEIN"/>
    <property type="match status" value="1"/>
</dbReference>
<dbReference type="Pfam" id="PF07394">
    <property type="entry name" value="DUF1501"/>
    <property type="match status" value="1"/>
</dbReference>
<dbReference type="SUPFAM" id="SSF53649">
    <property type="entry name" value="Alkaline phosphatase-like"/>
    <property type="match status" value="1"/>
</dbReference>
<accession>A0A517TAJ6</accession>
<sequence length="443" mass="48477">MRRKLPRAVRGIVADSIGIETDMSILNCSSDSRREFLQLVSGGGLSFLLPAMSVRASERRGDERPTSLITVWLQGGPSQLETWDPHPGTAIGGPTQAIETSLSGVRIAEHYPQVAEQLEHLSVIRSLTSKEGDHERGSYFLKTGYRPDPTLTHPSLGAILTKYLPNENLEIPAHVSLGGGQWPPRGGYLSARFDAFKVFDPGGRMPHIKAQVQTARQDKRLAGLEAVNRTFQLGRPGQEDRTLHSSTMKRALDMMTSQQLKAFEIDEEPDVTRQAYGDSRFGRGCLVARRLVEVGVRAVEVTLTGFDSHADNFDAHIARANDLDPALAQLVKDLRARDLWDSTIILCIGEFGRTPKINPLDGRDHWPNGFSCLIGGGGLAAGQVIGETDPEGIKPPQDPIKVANLHATILTRFGLNPAEELYTPINRPLALSDGEVIERLLQG</sequence>